<dbReference type="PANTHER" id="PTHR34980:SF3">
    <property type="entry name" value="BLR8105 PROTEIN"/>
    <property type="match status" value="1"/>
</dbReference>
<gene>
    <name evidence="2" type="ORF">GM658_23425</name>
</gene>
<keyword evidence="1" id="KW-0472">Membrane</keyword>
<reference evidence="2 3" key="1">
    <citation type="submission" date="2019-11" db="EMBL/GenBank/DDBJ databases">
        <title>Type strains purchased from KCTC, JCM and DSMZ.</title>
        <authorList>
            <person name="Lu H."/>
        </authorList>
    </citation>
    <scope>NUCLEOTIDE SEQUENCE [LARGE SCALE GENOMIC DNA]</scope>
    <source>
        <strain evidence="2 3">JCM 31587</strain>
    </source>
</reference>
<dbReference type="Pfam" id="PF05656">
    <property type="entry name" value="DUF805"/>
    <property type="match status" value="1"/>
</dbReference>
<dbReference type="OrthoDB" id="9812349at2"/>
<comment type="caution">
    <text evidence="2">The sequence shown here is derived from an EMBL/GenBank/DDBJ whole genome shotgun (WGS) entry which is preliminary data.</text>
</comment>
<dbReference type="Proteomes" id="UP000472320">
    <property type="component" value="Unassembled WGS sequence"/>
</dbReference>
<evidence type="ECO:0000256" key="1">
    <source>
        <dbReference type="SAM" id="Phobius"/>
    </source>
</evidence>
<dbReference type="GO" id="GO:0005886">
    <property type="term" value="C:plasma membrane"/>
    <property type="evidence" value="ECO:0007669"/>
    <property type="project" value="TreeGrafter"/>
</dbReference>
<evidence type="ECO:0000313" key="3">
    <source>
        <dbReference type="Proteomes" id="UP000472320"/>
    </source>
</evidence>
<dbReference type="PANTHER" id="PTHR34980">
    <property type="entry name" value="INNER MEMBRANE PROTEIN-RELATED-RELATED"/>
    <property type="match status" value="1"/>
</dbReference>
<proteinExistence type="predicted"/>
<dbReference type="RefSeq" id="WP_155456483.1">
    <property type="nucleotide sequence ID" value="NZ_WNKX01000024.1"/>
</dbReference>
<dbReference type="AlphaFoldDB" id="A0A6L6QPH2"/>
<keyword evidence="1" id="KW-1133">Transmembrane helix</keyword>
<dbReference type="EMBL" id="WNKX01000024">
    <property type="protein sequence ID" value="MTW13566.1"/>
    <property type="molecule type" value="Genomic_DNA"/>
</dbReference>
<name>A0A6L6QPH2_9BURK</name>
<keyword evidence="3" id="KW-1185">Reference proteome</keyword>
<feature type="transmembrane region" description="Helical" evidence="1">
    <location>
        <begin position="36"/>
        <end position="58"/>
    </location>
</feature>
<feature type="transmembrane region" description="Helical" evidence="1">
    <location>
        <begin position="102"/>
        <end position="123"/>
    </location>
</feature>
<organism evidence="2 3">
    <name type="scientific">Massilia eburnea</name>
    <dbReference type="NCBI Taxonomy" id="1776165"/>
    <lineage>
        <taxon>Bacteria</taxon>
        <taxon>Pseudomonadati</taxon>
        <taxon>Pseudomonadota</taxon>
        <taxon>Betaproteobacteria</taxon>
        <taxon>Burkholderiales</taxon>
        <taxon>Oxalobacteraceae</taxon>
        <taxon>Telluria group</taxon>
        <taxon>Massilia</taxon>
    </lineage>
</organism>
<feature type="transmembrane region" description="Helical" evidence="1">
    <location>
        <begin position="143"/>
        <end position="161"/>
    </location>
</feature>
<keyword evidence="1" id="KW-0812">Transmembrane</keyword>
<sequence length="164" mass="18014">MQNPYAAPQAGLEFPLEAAGATRLFAWNSRIGRARFVAYTFAGLVFAVFYFAAVGAVGRALDRYYIPGDMAVWGHMAIVFLAPVLALVNATRRRLHDFDVSAWWALFLLFPIFQFVFLIYLLVAPGTPNANRFGPVPPPTERSVLAAAVLGGLALLWLTVLRSP</sequence>
<dbReference type="InterPro" id="IPR008523">
    <property type="entry name" value="DUF805"/>
</dbReference>
<evidence type="ECO:0000313" key="2">
    <source>
        <dbReference type="EMBL" id="MTW13566.1"/>
    </source>
</evidence>
<feature type="transmembrane region" description="Helical" evidence="1">
    <location>
        <begin position="70"/>
        <end position="90"/>
    </location>
</feature>
<protein>
    <submittedName>
        <fullName evidence="2">DUF805 domain-containing protein</fullName>
    </submittedName>
</protein>
<accession>A0A6L6QPH2</accession>